<evidence type="ECO:0000313" key="11">
    <source>
        <dbReference type="EMBL" id="KAJ7618423.1"/>
    </source>
</evidence>
<gene>
    <name evidence="11" type="ORF">FB45DRAFT_1033628</name>
</gene>
<accession>A0AAD7FG95</accession>
<dbReference type="GO" id="GO:0008270">
    <property type="term" value="F:zinc ion binding"/>
    <property type="evidence" value="ECO:0007669"/>
    <property type="project" value="UniProtKB-UniRule"/>
</dbReference>
<dbReference type="EMBL" id="JARKIF010000019">
    <property type="protein sequence ID" value="KAJ7618423.1"/>
    <property type="molecule type" value="Genomic_DNA"/>
</dbReference>
<dbReference type="Gene3D" id="3.10.200.10">
    <property type="entry name" value="Alpha carbonic anhydrase"/>
    <property type="match status" value="1"/>
</dbReference>
<dbReference type="SMART" id="SM01057">
    <property type="entry name" value="Carb_anhydrase"/>
    <property type="match status" value="1"/>
</dbReference>
<dbReference type="GO" id="GO:0004089">
    <property type="term" value="F:carbonate dehydratase activity"/>
    <property type="evidence" value="ECO:0007669"/>
    <property type="project" value="UniProtKB-UniRule"/>
</dbReference>
<dbReference type="PANTHER" id="PTHR18952:SF265">
    <property type="entry name" value="CARBONIC ANHYDRASE"/>
    <property type="match status" value="1"/>
</dbReference>
<proteinExistence type="inferred from homology"/>
<keyword evidence="5 9" id="KW-0479">Metal-binding</keyword>
<evidence type="ECO:0000313" key="12">
    <source>
        <dbReference type="Proteomes" id="UP001221142"/>
    </source>
</evidence>
<dbReference type="Proteomes" id="UP001221142">
    <property type="component" value="Unassembled WGS sequence"/>
</dbReference>
<comment type="caution">
    <text evidence="11">The sequence shown here is derived from an EMBL/GenBank/DDBJ whole genome shotgun (WGS) entry which is preliminary data.</text>
</comment>
<dbReference type="InterPro" id="IPR036398">
    <property type="entry name" value="CA_dom_sf"/>
</dbReference>
<evidence type="ECO:0000256" key="4">
    <source>
        <dbReference type="ARBA" id="ARBA00012925"/>
    </source>
</evidence>
<evidence type="ECO:0000259" key="10">
    <source>
        <dbReference type="PROSITE" id="PS51144"/>
    </source>
</evidence>
<dbReference type="InterPro" id="IPR023561">
    <property type="entry name" value="Carbonic_anhydrase_a-class"/>
</dbReference>
<organism evidence="11 12">
    <name type="scientific">Roridomyces roridus</name>
    <dbReference type="NCBI Taxonomy" id="1738132"/>
    <lineage>
        <taxon>Eukaryota</taxon>
        <taxon>Fungi</taxon>
        <taxon>Dikarya</taxon>
        <taxon>Basidiomycota</taxon>
        <taxon>Agaricomycotina</taxon>
        <taxon>Agaricomycetes</taxon>
        <taxon>Agaricomycetidae</taxon>
        <taxon>Agaricales</taxon>
        <taxon>Marasmiineae</taxon>
        <taxon>Mycenaceae</taxon>
        <taxon>Roridomyces</taxon>
    </lineage>
</organism>
<dbReference type="PROSITE" id="PS00162">
    <property type="entry name" value="ALPHA_CA_1"/>
    <property type="match status" value="1"/>
</dbReference>
<keyword evidence="7 9" id="KW-0456">Lyase</keyword>
<comment type="similarity">
    <text evidence="3 9">Belongs to the alpha-carbonic anhydrase family.</text>
</comment>
<feature type="chain" id="PRO_5041771138" description="Carbonic anhydrase" evidence="9">
    <location>
        <begin position="18"/>
        <end position="287"/>
    </location>
</feature>
<name>A0AAD7FG95_9AGAR</name>
<feature type="domain" description="Alpha-carbonic anhydrase" evidence="10">
    <location>
        <begin position="1"/>
        <end position="248"/>
    </location>
</feature>
<evidence type="ECO:0000256" key="7">
    <source>
        <dbReference type="ARBA" id="ARBA00023239"/>
    </source>
</evidence>
<dbReference type="PANTHER" id="PTHR18952">
    <property type="entry name" value="CARBONIC ANHYDRASE"/>
    <property type="match status" value="1"/>
</dbReference>
<evidence type="ECO:0000256" key="6">
    <source>
        <dbReference type="ARBA" id="ARBA00022833"/>
    </source>
</evidence>
<dbReference type="InterPro" id="IPR001148">
    <property type="entry name" value="CA_dom"/>
</dbReference>
<keyword evidence="12" id="KW-1185">Reference proteome</keyword>
<feature type="signal peptide" evidence="9">
    <location>
        <begin position="1"/>
        <end position="17"/>
    </location>
</feature>
<protein>
    <recommendedName>
        <fullName evidence="4 9">Carbonic anhydrase</fullName>
        <ecNumber evidence="4 9">4.2.1.1</ecNumber>
    </recommendedName>
</protein>
<keyword evidence="6 9" id="KW-0862">Zinc</keyword>
<dbReference type="InterPro" id="IPR018338">
    <property type="entry name" value="Carbonic_anhydrase_a-class_CS"/>
</dbReference>
<evidence type="ECO:0000256" key="1">
    <source>
        <dbReference type="ARBA" id="ARBA00001947"/>
    </source>
</evidence>
<evidence type="ECO:0000256" key="9">
    <source>
        <dbReference type="RuleBase" id="RU367011"/>
    </source>
</evidence>
<dbReference type="PROSITE" id="PS51144">
    <property type="entry name" value="ALPHA_CA_2"/>
    <property type="match status" value="1"/>
</dbReference>
<dbReference type="Pfam" id="PF00194">
    <property type="entry name" value="Carb_anhydrase"/>
    <property type="match status" value="1"/>
</dbReference>
<dbReference type="InterPro" id="IPR041891">
    <property type="entry name" value="Alpha_CA_prokaryot-like"/>
</dbReference>
<dbReference type="SUPFAM" id="SSF51069">
    <property type="entry name" value="Carbonic anhydrase"/>
    <property type="match status" value="1"/>
</dbReference>
<evidence type="ECO:0000256" key="3">
    <source>
        <dbReference type="ARBA" id="ARBA00010718"/>
    </source>
</evidence>
<evidence type="ECO:0000256" key="5">
    <source>
        <dbReference type="ARBA" id="ARBA00022723"/>
    </source>
</evidence>
<comment type="function">
    <text evidence="2 9">Reversible hydration of carbon dioxide.</text>
</comment>
<sequence>MLTELIIAIVLASSASASCLHGTSFMPREEGQVPISKFGYTGLQGPLNWAGLDAANIACRTGKTQSPISIDDSIAYAKSAPKVEIMNVKETEFENLGTTLEVFHLHTPSEHRIRDEYFPLEMHMVHEAEDKSIAVLAIPFQLTEDGSTTELLTKATENIEDVREPGTATKTGELDFTELIMAIEKGPLFQYTGSLTTPPCAEGLTFLVLEKPLALNVQTYNTLKSVIRFNSRYTQNHLGQDNLLASSAKVAAKEDGCMHSTAGMQMVSMEKVVNHCTHMCKHKQWYH</sequence>
<comment type="cofactor">
    <cofactor evidence="1 9">
        <name>Zn(2+)</name>
        <dbReference type="ChEBI" id="CHEBI:29105"/>
    </cofactor>
</comment>
<comment type="catalytic activity">
    <reaction evidence="8 9">
        <text>hydrogencarbonate + H(+) = CO2 + H2O</text>
        <dbReference type="Rhea" id="RHEA:10748"/>
        <dbReference type="ChEBI" id="CHEBI:15377"/>
        <dbReference type="ChEBI" id="CHEBI:15378"/>
        <dbReference type="ChEBI" id="CHEBI:16526"/>
        <dbReference type="ChEBI" id="CHEBI:17544"/>
        <dbReference type="EC" id="4.2.1.1"/>
    </reaction>
</comment>
<dbReference type="EC" id="4.2.1.1" evidence="4 9"/>
<dbReference type="AlphaFoldDB" id="A0AAD7FG95"/>
<dbReference type="CDD" id="cd03124">
    <property type="entry name" value="alpha_CA_prokaryotic_like"/>
    <property type="match status" value="1"/>
</dbReference>
<keyword evidence="9" id="KW-0732">Signal</keyword>
<reference evidence="11" key="1">
    <citation type="submission" date="2023-03" db="EMBL/GenBank/DDBJ databases">
        <title>Massive genome expansion in bonnet fungi (Mycena s.s.) driven by repeated elements and novel gene families across ecological guilds.</title>
        <authorList>
            <consortium name="Lawrence Berkeley National Laboratory"/>
            <person name="Harder C.B."/>
            <person name="Miyauchi S."/>
            <person name="Viragh M."/>
            <person name="Kuo A."/>
            <person name="Thoen E."/>
            <person name="Andreopoulos B."/>
            <person name="Lu D."/>
            <person name="Skrede I."/>
            <person name="Drula E."/>
            <person name="Henrissat B."/>
            <person name="Morin E."/>
            <person name="Kohler A."/>
            <person name="Barry K."/>
            <person name="LaButti K."/>
            <person name="Morin E."/>
            <person name="Salamov A."/>
            <person name="Lipzen A."/>
            <person name="Mereny Z."/>
            <person name="Hegedus B."/>
            <person name="Baldrian P."/>
            <person name="Stursova M."/>
            <person name="Weitz H."/>
            <person name="Taylor A."/>
            <person name="Grigoriev I.V."/>
            <person name="Nagy L.G."/>
            <person name="Martin F."/>
            <person name="Kauserud H."/>
        </authorList>
    </citation>
    <scope>NUCLEOTIDE SEQUENCE</scope>
    <source>
        <strain evidence="11">9284</strain>
    </source>
</reference>
<evidence type="ECO:0000256" key="2">
    <source>
        <dbReference type="ARBA" id="ARBA00002904"/>
    </source>
</evidence>
<evidence type="ECO:0000256" key="8">
    <source>
        <dbReference type="ARBA" id="ARBA00048348"/>
    </source>
</evidence>